<keyword evidence="2" id="KW-0472">Membrane</keyword>
<keyword evidence="2" id="KW-0812">Transmembrane</keyword>
<gene>
    <name evidence="3" type="ORF">UFOPK1827_01816</name>
</gene>
<accession>A0A6J6HXI0</accession>
<dbReference type="EMBL" id="CAEZUO010000128">
    <property type="protein sequence ID" value="CAB4618791.1"/>
    <property type="molecule type" value="Genomic_DNA"/>
</dbReference>
<evidence type="ECO:0000313" key="3">
    <source>
        <dbReference type="EMBL" id="CAB4618791.1"/>
    </source>
</evidence>
<proteinExistence type="predicted"/>
<evidence type="ECO:0000256" key="2">
    <source>
        <dbReference type="SAM" id="Phobius"/>
    </source>
</evidence>
<feature type="region of interest" description="Disordered" evidence="1">
    <location>
        <begin position="14"/>
        <end position="35"/>
    </location>
</feature>
<evidence type="ECO:0000256" key="1">
    <source>
        <dbReference type="SAM" id="MobiDB-lite"/>
    </source>
</evidence>
<dbReference type="AlphaFoldDB" id="A0A6J6HXI0"/>
<protein>
    <submittedName>
        <fullName evidence="3">Unannotated protein</fullName>
    </submittedName>
</protein>
<feature type="transmembrane region" description="Helical" evidence="2">
    <location>
        <begin position="64"/>
        <end position="83"/>
    </location>
</feature>
<reference evidence="3" key="1">
    <citation type="submission" date="2020-05" db="EMBL/GenBank/DDBJ databases">
        <authorList>
            <person name="Chiriac C."/>
            <person name="Salcher M."/>
            <person name="Ghai R."/>
            <person name="Kavagutti S V."/>
        </authorList>
    </citation>
    <scope>NUCLEOTIDE SEQUENCE</scope>
</reference>
<sequence>MGLSVGGYRLAVANHKKTQKPRKPQHHLPKVGTPQNDAYRLKRSREDVLDFGLMHPGNGRLTKIIGALAVIFIVAMLVSFIFLT</sequence>
<organism evidence="3">
    <name type="scientific">freshwater metagenome</name>
    <dbReference type="NCBI Taxonomy" id="449393"/>
    <lineage>
        <taxon>unclassified sequences</taxon>
        <taxon>metagenomes</taxon>
        <taxon>ecological metagenomes</taxon>
    </lineage>
</organism>
<name>A0A6J6HXI0_9ZZZZ</name>
<keyword evidence="2" id="KW-1133">Transmembrane helix</keyword>
<feature type="compositionally biased region" description="Basic residues" evidence="1">
    <location>
        <begin position="14"/>
        <end position="29"/>
    </location>
</feature>